<dbReference type="SUPFAM" id="SSF48508">
    <property type="entry name" value="Nuclear receptor ligand-binding domain"/>
    <property type="match status" value="1"/>
</dbReference>
<keyword evidence="4" id="KW-0805">Transcription regulation</keyword>
<dbReference type="SMART" id="SM00399">
    <property type="entry name" value="ZnF_C4"/>
    <property type="match status" value="1"/>
</dbReference>
<evidence type="ECO:0000256" key="6">
    <source>
        <dbReference type="ARBA" id="ARBA00023163"/>
    </source>
</evidence>
<evidence type="ECO:0000256" key="7">
    <source>
        <dbReference type="ARBA" id="ARBA00023170"/>
    </source>
</evidence>
<dbReference type="PRINTS" id="PR00047">
    <property type="entry name" value="STROIDFINGER"/>
</dbReference>
<evidence type="ECO:0000313" key="12">
    <source>
        <dbReference type="EMBL" id="CAD7627523.1"/>
    </source>
</evidence>
<dbReference type="PRINTS" id="PR00398">
    <property type="entry name" value="STRDHORMONER"/>
</dbReference>
<dbReference type="EMBL" id="OC859381">
    <property type="protein sequence ID" value="CAD7627523.1"/>
    <property type="molecule type" value="Genomic_DNA"/>
</dbReference>
<dbReference type="AlphaFoldDB" id="A0A7R9KSR4"/>
<gene>
    <name evidence="12" type="ORF">OSB1V03_LOCUS7949</name>
</gene>
<dbReference type="GO" id="GO:0000978">
    <property type="term" value="F:RNA polymerase II cis-regulatory region sequence-specific DNA binding"/>
    <property type="evidence" value="ECO:0007669"/>
    <property type="project" value="TreeGrafter"/>
</dbReference>
<keyword evidence="2" id="KW-0863">Zinc-finger</keyword>
<dbReference type="PROSITE" id="PS51843">
    <property type="entry name" value="NR_LBD"/>
    <property type="match status" value="1"/>
</dbReference>
<dbReference type="InterPro" id="IPR035500">
    <property type="entry name" value="NHR-like_dom_sf"/>
</dbReference>
<dbReference type="PANTHER" id="PTHR24082:SF283">
    <property type="entry name" value="NUCLEAR HORMONE RECEPTOR HR96"/>
    <property type="match status" value="1"/>
</dbReference>
<dbReference type="GO" id="GO:0008270">
    <property type="term" value="F:zinc ion binding"/>
    <property type="evidence" value="ECO:0007669"/>
    <property type="project" value="UniProtKB-KW"/>
</dbReference>
<dbReference type="Gene3D" id="3.30.50.10">
    <property type="entry name" value="Erythroid Transcription Factor GATA-1, subunit A"/>
    <property type="match status" value="1"/>
</dbReference>
<evidence type="ECO:0000256" key="2">
    <source>
        <dbReference type="ARBA" id="ARBA00022771"/>
    </source>
</evidence>
<evidence type="ECO:0000256" key="9">
    <source>
        <dbReference type="SAM" id="MobiDB-lite"/>
    </source>
</evidence>
<evidence type="ECO:0000256" key="3">
    <source>
        <dbReference type="ARBA" id="ARBA00022833"/>
    </source>
</evidence>
<evidence type="ECO:0000256" key="4">
    <source>
        <dbReference type="ARBA" id="ARBA00023015"/>
    </source>
</evidence>
<evidence type="ECO:0000259" key="10">
    <source>
        <dbReference type="PROSITE" id="PS51030"/>
    </source>
</evidence>
<dbReference type="Gene3D" id="1.10.565.10">
    <property type="entry name" value="Retinoid X Receptor"/>
    <property type="match status" value="1"/>
</dbReference>
<evidence type="ECO:0000256" key="1">
    <source>
        <dbReference type="ARBA" id="ARBA00022723"/>
    </source>
</evidence>
<dbReference type="PANTHER" id="PTHR24082">
    <property type="entry name" value="NUCLEAR HORMONE RECEPTOR"/>
    <property type="match status" value="1"/>
</dbReference>
<dbReference type="GO" id="GO:0045944">
    <property type="term" value="P:positive regulation of transcription by RNA polymerase II"/>
    <property type="evidence" value="ECO:0007669"/>
    <property type="project" value="TreeGrafter"/>
</dbReference>
<dbReference type="InterPro" id="IPR050234">
    <property type="entry name" value="Nuclear_hormone_rcpt_NR1"/>
</dbReference>
<dbReference type="OrthoDB" id="5850793at2759"/>
<feature type="domain" description="NR LBD" evidence="11">
    <location>
        <begin position="163"/>
        <end position="300"/>
    </location>
</feature>
<dbReference type="GO" id="GO:0000122">
    <property type="term" value="P:negative regulation of transcription by RNA polymerase II"/>
    <property type="evidence" value="ECO:0007669"/>
    <property type="project" value="TreeGrafter"/>
</dbReference>
<evidence type="ECO:0000259" key="11">
    <source>
        <dbReference type="PROSITE" id="PS51843"/>
    </source>
</evidence>
<keyword evidence="13" id="KW-1185">Reference proteome</keyword>
<evidence type="ECO:0000313" key="13">
    <source>
        <dbReference type="Proteomes" id="UP000759131"/>
    </source>
</evidence>
<keyword evidence="7" id="KW-0675">Receptor</keyword>
<name>A0A7R9KSR4_9ACAR</name>
<dbReference type="InterPro" id="IPR000536">
    <property type="entry name" value="Nucl_hrmn_rcpt_lig-bd"/>
</dbReference>
<proteinExistence type="predicted"/>
<sequence length="300" mass="34702">MCGNNFGVITCESCKAFFRRNAHKINVFECLFDNNCEITSKTRIFCRTCRLNKCFAVGMKKELVLTEENRSKRRLKNESKRQRQMKCSENTESPSDMTVTSSGDNVGTIDGQTPRDNMSITRPEDNITSHVVNYNPPIATIDRPIDDYNPKTLNEIEFTHIRELLSATNHLQRHNVPIITSELISCHQFRESLIFKCESDIPLYVNMVKQLHGFNNLCESDQISLLKYGLVEMTVLGFTVYYDKGNKSIRFKIESKEYPILDNKIDEHFNVLLSMLNYWDVDCYISIQPKAAKPHKQGNY</sequence>
<dbReference type="SUPFAM" id="SSF57716">
    <property type="entry name" value="Glucocorticoid receptor-like (DNA-binding domain)"/>
    <property type="match status" value="1"/>
</dbReference>
<feature type="compositionally biased region" description="Basic and acidic residues" evidence="9">
    <location>
        <begin position="70"/>
        <end position="81"/>
    </location>
</feature>
<dbReference type="Pfam" id="PF00105">
    <property type="entry name" value="zf-C4"/>
    <property type="match status" value="1"/>
</dbReference>
<dbReference type="Proteomes" id="UP000759131">
    <property type="component" value="Unassembled WGS sequence"/>
</dbReference>
<feature type="compositionally biased region" description="Polar residues" evidence="9">
    <location>
        <begin position="85"/>
        <end position="121"/>
    </location>
</feature>
<dbReference type="GO" id="GO:0004879">
    <property type="term" value="F:nuclear receptor activity"/>
    <property type="evidence" value="ECO:0007669"/>
    <property type="project" value="TreeGrafter"/>
</dbReference>
<keyword evidence="1" id="KW-0479">Metal-binding</keyword>
<protein>
    <recommendedName>
        <fullName evidence="14">Nuclear receptor domain-containing protein</fullName>
    </recommendedName>
</protein>
<keyword evidence="8" id="KW-0539">Nucleus</keyword>
<keyword evidence="5" id="KW-0238">DNA-binding</keyword>
<feature type="region of interest" description="Disordered" evidence="9">
    <location>
        <begin position="70"/>
        <end position="122"/>
    </location>
</feature>
<feature type="domain" description="Nuclear receptor" evidence="10">
    <location>
        <begin position="1"/>
        <end position="66"/>
    </location>
</feature>
<evidence type="ECO:0008006" key="14">
    <source>
        <dbReference type="Google" id="ProtNLM"/>
    </source>
</evidence>
<dbReference type="InterPro" id="IPR001723">
    <property type="entry name" value="Nuclear_hrmn_rcpt"/>
</dbReference>
<dbReference type="PROSITE" id="PS51030">
    <property type="entry name" value="NUCLEAR_REC_DBD_2"/>
    <property type="match status" value="1"/>
</dbReference>
<dbReference type="InterPro" id="IPR001628">
    <property type="entry name" value="Znf_hrmn_rcpt"/>
</dbReference>
<dbReference type="GO" id="GO:0030154">
    <property type="term" value="P:cell differentiation"/>
    <property type="evidence" value="ECO:0007669"/>
    <property type="project" value="TreeGrafter"/>
</dbReference>
<dbReference type="EMBL" id="CAJPIZ010004806">
    <property type="protein sequence ID" value="CAG2107953.1"/>
    <property type="molecule type" value="Genomic_DNA"/>
</dbReference>
<keyword evidence="6" id="KW-0804">Transcription</keyword>
<accession>A0A7R9KSR4</accession>
<keyword evidence="3" id="KW-0862">Zinc</keyword>
<evidence type="ECO:0000256" key="5">
    <source>
        <dbReference type="ARBA" id="ARBA00023125"/>
    </source>
</evidence>
<reference evidence="12" key="1">
    <citation type="submission" date="2020-11" db="EMBL/GenBank/DDBJ databases">
        <authorList>
            <person name="Tran Van P."/>
        </authorList>
    </citation>
    <scope>NUCLEOTIDE SEQUENCE</scope>
</reference>
<organism evidence="12">
    <name type="scientific">Medioppia subpectinata</name>
    <dbReference type="NCBI Taxonomy" id="1979941"/>
    <lineage>
        <taxon>Eukaryota</taxon>
        <taxon>Metazoa</taxon>
        <taxon>Ecdysozoa</taxon>
        <taxon>Arthropoda</taxon>
        <taxon>Chelicerata</taxon>
        <taxon>Arachnida</taxon>
        <taxon>Acari</taxon>
        <taxon>Acariformes</taxon>
        <taxon>Sarcoptiformes</taxon>
        <taxon>Oribatida</taxon>
        <taxon>Brachypylina</taxon>
        <taxon>Oppioidea</taxon>
        <taxon>Oppiidae</taxon>
        <taxon>Medioppia</taxon>
    </lineage>
</organism>
<evidence type="ECO:0000256" key="8">
    <source>
        <dbReference type="ARBA" id="ARBA00023242"/>
    </source>
</evidence>
<dbReference type="InterPro" id="IPR013088">
    <property type="entry name" value="Znf_NHR/GATA"/>
</dbReference>